<dbReference type="InterPro" id="IPR053876">
    <property type="entry name" value="Phage_int_M"/>
</dbReference>
<dbReference type="Pfam" id="PF13356">
    <property type="entry name" value="Arm-DNA-bind_3"/>
    <property type="match status" value="1"/>
</dbReference>
<dbReference type="InterPro" id="IPR011010">
    <property type="entry name" value="DNA_brk_join_enz"/>
</dbReference>
<accession>A0A432Z639</accession>
<evidence type="ECO:0000256" key="1">
    <source>
        <dbReference type="ARBA" id="ARBA00008857"/>
    </source>
</evidence>
<evidence type="ECO:0000259" key="6">
    <source>
        <dbReference type="PROSITE" id="PS51898"/>
    </source>
</evidence>
<dbReference type="GO" id="GO:0015074">
    <property type="term" value="P:DNA integration"/>
    <property type="evidence" value="ECO:0007669"/>
    <property type="project" value="UniProtKB-KW"/>
</dbReference>
<evidence type="ECO:0000313" key="8">
    <source>
        <dbReference type="EMBL" id="RUO73303.1"/>
    </source>
</evidence>
<proteinExistence type="inferred from homology"/>
<gene>
    <name evidence="8" type="ORF">CWI78_02325</name>
</gene>
<evidence type="ECO:0000259" key="7">
    <source>
        <dbReference type="PROSITE" id="PS51900"/>
    </source>
</evidence>
<dbReference type="Pfam" id="PF00589">
    <property type="entry name" value="Phage_integrase"/>
    <property type="match status" value="1"/>
</dbReference>
<dbReference type="InterPro" id="IPR010998">
    <property type="entry name" value="Integrase_recombinase_N"/>
</dbReference>
<evidence type="ECO:0000256" key="4">
    <source>
        <dbReference type="ARBA" id="ARBA00023172"/>
    </source>
</evidence>
<dbReference type="Pfam" id="PF22022">
    <property type="entry name" value="Phage_int_M"/>
    <property type="match status" value="1"/>
</dbReference>
<comment type="caution">
    <text evidence="8">The sequence shown here is derived from an EMBL/GenBank/DDBJ whole genome shotgun (WGS) entry which is preliminary data.</text>
</comment>
<feature type="domain" description="Core-binding (CB)" evidence="7">
    <location>
        <begin position="105"/>
        <end position="186"/>
    </location>
</feature>
<dbReference type="Gene3D" id="3.30.160.390">
    <property type="entry name" value="Integrase, DNA-binding domain"/>
    <property type="match status" value="1"/>
</dbReference>
<dbReference type="GO" id="GO:0006310">
    <property type="term" value="P:DNA recombination"/>
    <property type="evidence" value="ECO:0007669"/>
    <property type="project" value="UniProtKB-KW"/>
</dbReference>
<dbReference type="RefSeq" id="WP_126779885.1">
    <property type="nucleotide sequence ID" value="NZ_PIQC01000001.1"/>
</dbReference>
<reference evidence="9" key="1">
    <citation type="journal article" date="2018" name="Front. Microbiol.">
        <title>Genome-Based Analysis Reveals the Taxonomy and Diversity of the Family Idiomarinaceae.</title>
        <authorList>
            <person name="Liu Y."/>
            <person name="Lai Q."/>
            <person name="Shao Z."/>
        </authorList>
    </citation>
    <scope>NUCLEOTIDE SEQUENCE [LARGE SCALE GENOMIC DNA]</scope>
    <source>
        <strain evidence="9">R22</strain>
    </source>
</reference>
<keyword evidence="3 5" id="KW-0238">DNA-binding</keyword>
<name>A0A432Z639_9GAMM</name>
<dbReference type="Gene3D" id="1.10.443.10">
    <property type="entry name" value="Intergrase catalytic core"/>
    <property type="match status" value="1"/>
</dbReference>
<dbReference type="NCBIfam" id="NF007246">
    <property type="entry name" value="PRK09692.1"/>
    <property type="match status" value="1"/>
</dbReference>
<dbReference type="Gene3D" id="1.10.150.130">
    <property type="match status" value="1"/>
</dbReference>
<dbReference type="GO" id="GO:0003677">
    <property type="term" value="F:DNA binding"/>
    <property type="evidence" value="ECO:0007669"/>
    <property type="project" value="UniProtKB-UniRule"/>
</dbReference>
<dbReference type="InterPro" id="IPR044068">
    <property type="entry name" value="CB"/>
</dbReference>
<comment type="similarity">
    <text evidence="1">Belongs to the 'phage' integrase family.</text>
</comment>
<evidence type="ECO:0000256" key="3">
    <source>
        <dbReference type="ARBA" id="ARBA00023125"/>
    </source>
</evidence>
<dbReference type="PROSITE" id="PS51898">
    <property type="entry name" value="TYR_RECOMBINASE"/>
    <property type="match status" value="1"/>
</dbReference>
<evidence type="ECO:0000256" key="2">
    <source>
        <dbReference type="ARBA" id="ARBA00022908"/>
    </source>
</evidence>
<protein>
    <submittedName>
        <fullName evidence="8">Integrase</fullName>
    </submittedName>
</protein>
<dbReference type="PROSITE" id="PS51900">
    <property type="entry name" value="CB"/>
    <property type="match status" value="1"/>
</dbReference>
<keyword evidence="9" id="KW-1185">Reference proteome</keyword>
<dbReference type="InterPro" id="IPR002104">
    <property type="entry name" value="Integrase_catalytic"/>
</dbReference>
<evidence type="ECO:0000256" key="5">
    <source>
        <dbReference type="PROSITE-ProRule" id="PRU01248"/>
    </source>
</evidence>
<dbReference type="OrthoDB" id="9795573at2"/>
<dbReference type="EMBL" id="PIQC01000001">
    <property type="protein sequence ID" value="RUO73303.1"/>
    <property type="molecule type" value="Genomic_DNA"/>
</dbReference>
<dbReference type="Proteomes" id="UP000288058">
    <property type="component" value="Unassembled WGS sequence"/>
</dbReference>
<dbReference type="InterPro" id="IPR050808">
    <property type="entry name" value="Phage_Integrase"/>
</dbReference>
<dbReference type="CDD" id="cd00801">
    <property type="entry name" value="INT_P4_C"/>
    <property type="match status" value="1"/>
</dbReference>
<dbReference type="PANTHER" id="PTHR30629">
    <property type="entry name" value="PROPHAGE INTEGRASE"/>
    <property type="match status" value="1"/>
</dbReference>
<dbReference type="SUPFAM" id="SSF56349">
    <property type="entry name" value="DNA breaking-rejoining enzymes"/>
    <property type="match status" value="1"/>
</dbReference>
<keyword evidence="4" id="KW-0233">DNA recombination</keyword>
<dbReference type="AlphaFoldDB" id="A0A432Z639"/>
<dbReference type="PANTHER" id="PTHR30629:SF6">
    <property type="entry name" value="PROPHAGE INTEGRASE INTA-RELATED"/>
    <property type="match status" value="1"/>
</dbReference>
<dbReference type="InterPro" id="IPR025166">
    <property type="entry name" value="Integrase_DNA_bind_dom"/>
</dbReference>
<feature type="domain" description="Tyr recombinase" evidence="6">
    <location>
        <begin position="209"/>
        <end position="390"/>
    </location>
</feature>
<dbReference type="InterPro" id="IPR038488">
    <property type="entry name" value="Integrase_DNA-bd_sf"/>
</dbReference>
<organism evidence="8 9">
    <name type="scientific">Idiomarina ramblicola</name>
    <dbReference type="NCBI Taxonomy" id="263724"/>
    <lineage>
        <taxon>Bacteria</taxon>
        <taxon>Pseudomonadati</taxon>
        <taxon>Pseudomonadota</taxon>
        <taxon>Gammaproteobacteria</taxon>
        <taxon>Alteromonadales</taxon>
        <taxon>Idiomarinaceae</taxon>
        <taxon>Idiomarina</taxon>
    </lineage>
</organism>
<dbReference type="InterPro" id="IPR013762">
    <property type="entry name" value="Integrase-like_cat_sf"/>
</dbReference>
<sequence length="407" mass="46619">MARSTIGLTDTAVRQLKPKDKDYVKSDGKGLQLRVRVNGSKLWNFNYIHPITKKRVNMGLGSYPDVSLKKAREFTEAARSQVAEGVDPKLAREEEKAAQRYSENATLIKVAEEWFEIKKSEVTADYADDIWRSLELHVFNRLGETPVSQISAQTIIDVLRPVEKTGRLETVKRVIQRLSEIMNYAVIKNLITGNPIVAIKSAFKKPKKQHLPTITAKELPDFLKKLHETNVTYITRQVIKWQLLTMTRPSEAAGAKWSEIQWLDDGQVNWVIPAERMKKRRQHTVPLCEQALKVLEDMKSVSDQYEHIFISLRKPQTPINSQTANMALRRMGYQDKLVSHGLRALASTIMNEEGKDPDLIESALAHGDPNQVRSAYNRAQYLERRRELMQWWGGYLDKAFNKGKIGL</sequence>
<evidence type="ECO:0000313" key="9">
    <source>
        <dbReference type="Proteomes" id="UP000288058"/>
    </source>
</evidence>
<keyword evidence="2" id="KW-0229">DNA integration</keyword>